<accession>W7IFW3</accession>
<dbReference type="STRING" id="909613.UO65_4933"/>
<feature type="compositionally biased region" description="Polar residues" evidence="1">
    <location>
        <begin position="1"/>
        <end position="11"/>
    </location>
</feature>
<name>W7IFW3_9PSEU</name>
<feature type="compositionally biased region" description="Low complexity" evidence="1">
    <location>
        <begin position="33"/>
        <end position="43"/>
    </location>
</feature>
<keyword evidence="3" id="KW-1185">Reference proteome</keyword>
<proteinExistence type="predicted"/>
<gene>
    <name evidence="2" type="ORF">UO65_4933</name>
</gene>
<evidence type="ECO:0000256" key="1">
    <source>
        <dbReference type="SAM" id="MobiDB-lite"/>
    </source>
</evidence>
<reference evidence="2 3" key="1">
    <citation type="journal article" date="2014" name="Genome Announc.">
        <title>Draft Genome Sequence of the Antitrypanosomally Active Sponge-Associated Bacterium Actinokineospora sp. Strain EG49.</title>
        <authorList>
            <person name="Harjes J."/>
            <person name="Ryu T."/>
            <person name="Abdelmohsen U.R."/>
            <person name="Moitinho-Silva L."/>
            <person name="Horn H."/>
            <person name="Ravasi T."/>
            <person name="Hentschel U."/>
        </authorList>
    </citation>
    <scope>NUCLEOTIDE SEQUENCE [LARGE SCALE GENOMIC DNA]</scope>
    <source>
        <strain evidence="2 3">EG49</strain>
    </source>
</reference>
<evidence type="ECO:0000313" key="3">
    <source>
        <dbReference type="Proteomes" id="UP000019277"/>
    </source>
</evidence>
<evidence type="ECO:0000313" key="2">
    <source>
        <dbReference type="EMBL" id="EWC59790.1"/>
    </source>
</evidence>
<dbReference type="EMBL" id="AYXG01000185">
    <property type="protein sequence ID" value="EWC59790.1"/>
    <property type="molecule type" value="Genomic_DNA"/>
</dbReference>
<sequence>MHGNSSISAQHRTNRAPAQGDGGRHTFITHIPSVAAASAATVVRTPGEAEVRPPPRQLTLTVVRYSDQGPTAHPRRTEAYRNPPSGSRSSNRAATAAGDAFDSGVVPPSE</sequence>
<feature type="compositionally biased region" description="Low complexity" evidence="1">
    <location>
        <begin position="81"/>
        <end position="92"/>
    </location>
</feature>
<comment type="caution">
    <text evidence="2">The sequence shown here is derived from an EMBL/GenBank/DDBJ whole genome shotgun (WGS) entry which is preliminary data.</text>
</comment>
<organism evidence="2 3">
    <name type="scientific">Actinokineospora spheciospongiae</name>
    <dbReference type="NCBI Taxonomy" id="909613"/>
    <lineage>
        <taxon>Bacteria</taxon>
        <taxon>Bacillati</taxon>
        <taxon>Actinomycetota</taxon>
        <taxon>Actinomycetes</taxon>
        <taxon>Pseudonocardiales</taxon>
        <taxon>Pseudonocardiaceae</taxon>
        <taxon>Actinokineospora</taxon>
    </lineage>
</organism>
<protein>
    <submittedName>
        <fullName evidence="2">Uncharacterized protein</fullName>
    </submittedName>
</protein>
<feature type="region of interest" description="Disordered" evidence="1">
    <location>
        <begin position="1"/>
        <end position="110"/>
    </location>
</feature>
<dbReference type="Proteomes" id="UP000019277">
    <property type="component" value="Unassembled WGS sequence"/>
</dbReference>
<dbReference type="AlphaFoldDB" id="W7IFW3"/>